<evidence type="ECO:0000259" key="1">
    <source>
        <dbReference type="Pfam" id="PF16268"/>
    </source>
</evidence>
<dbReference type="Pfam" id="PF16268">
    <property type="entry name" value="DUF4921"/>
    <property type="match status" value="1"/>
</dbReference>
<comment type="caution">
    <text evidence="2">The sequence shown here is derived from an EMBL/GenBank/DDBJ whole genome shotgun (WGS) entry which is preliminary data.</text>
</comment>
<keyword evidence="3" id="KW-1185">Reference proteome</keyword>
<dbReference type="Proteomes" id="UP001265983">
    <property type="component" value="Unassembled WGS sequence"/>
</dbReference>
<protein>
    <submittedName>
        <fullName evidence="2">DUF4921 family protein</fullName>
    </submittedName>
</protein>
<dbReference type="InterPro" id="IPR032576">
    <property type="entry name" value="DUF4921"/>
</dbReference>
<name>A0ABU3PPR2_9CORY</name>
<dbReference type="SUPFAM" id="SSF54197">
    <property type="entry name" value="HIT-like"/>
    <property type="match status" value="1"/>
</dbReference>
<dbReference type="InterPro" id="IPR053177">
    <property type="entry name" value="ADP-glucose_phosphorylase"/>
</dbReference>
<accession>A0ABU3PPR2</accession>
<dbReference type="Gene3D" id="3.30.428.10">
    <property type="entry name" value="HIT-like"/>
    <property type="match status" value="1"/>
</dbReference>
<organism evidence="2 3">
    <name type="scientific">Corynebacterium rouxii</name>
    <dbReference type="NCBI Taxonomy" id="2719119"/>
    <lineage>
        <taxon>Bacteria</taxon>
        <taxon>Bacillati</taxon>
        <taxon>Actinomycetota</taxon>
        <taxon>Actinomycetes</taxon>
        <taxon>Mycobacteriales</taxon>
        <taxon>Corynebacteriaceae</taxon>
        <taxon>Corynebacterium</taxon>
    </lineage>
</organism>
<reference evidence="2 3" key="1">
    <citation type="submission" date="2023-03" db="EMBL/GenBank/DDBJ databases">
        <title>Whole genome sequence of the first Corynebacterium rouxii strains isolated in Brazil: a recent member of Corynebacterium diphtheriae complex.</title>
        <authorList>
            <person name="Vieira V."/>
            <person name="Ramos J.N."/>
            <person name="Araujo M.R.B."/>
            <person name="Baio P.V."/>
            <person name="Sant'Anna L.O."/>
            <person name="Veras J.F.C."/>
            <person name="Vieira E.M.D."/>
            <person name="Sousa M.A.B."/>
            <person name="Camargo C.H."/>
            <person name="Sacchi C.T."/>
            <person name="Campos K.R."/>
            <person name="Santos M.B.N."/>
            <person name="Bokermann S."/>
            <person name="Alvim L.B."/>
            <person name="Santos L.S."/>
            <person name="Mattos-Guaraldi A.L."/>
        </authorList>
    </citation>
    <scope>NUCLEOTIDE SEQUENCE [LARGE SCALE GENOMIC DNA]</scope>
    <source>
        <strain evidence="2 3">70862</strain>
    </source>
</reference>
<evidence type="ECO:0000313" key="2">
    <source>
        <dbReference type="EMBL" id="MDT9411368.1"/>
    </source>
</evidence>
<dbReference type="InterPro" id="IPR036265">
    <property type="entry name" value="HIT-like_sf"/>
</dbReference>
<feature type="domain" description="DUF4921" evidence="1">
    <location>
        <begin position="15"/>
        <end position="436"/>
    </location>
</feature>
<dbReference type="EMBL" id="JARUHM010000010">
    <property type="protein sequence ID" value="MDT9411368.1"/>
    <property type="molecule type" value="Genomic_DNA"/>
</dbReference>
<sequence>MNGHMYSHPTAIQTMSDGTIKQVNPFSGTEVWTVPGRGHRPLSTPHGDVTPISPHDHTNTCAFCSDRYLDTPPEKARIVRDDADWTILRGVLPDRLYDSVPAFRRVSNLFEIVSYDYWRNNYGFSMDRETTDWMQSYISTEKGREHVLATVRTKLKAAGIQEIPDAATLLSQGEAFFGGGHDLIIGQRHFVPDATRSDQLASAGTLSPEEHFAFIFFTVDALREAYQRNRYAPYVAVFQNWLKPAGASFDHLHKQLVAIDERGVHGETEIAKLRNNPNMYNEWAVDYAGQRNLIIAENDHAVCFAGFGHRYPTLEVFSRSATPEPWLQTTEEIKAMSDLIHACHAAAGPQVPCNEEWHHKPIDLDIAMPWRVMIKWRVSTLAGFEGSTKVYLNTLSPWDVRDRIVPRLYELRDSGAIDGSIRIATECSVRRNSLLYNKNLNM</sequence>
<evidence type="ECO:0000313" key="3">
    <source>
        <dbReference type="Proteomes" id="UP001265983"/>
    </source>
</evidence>
<dbReference type="PANTHER" id="PTHR42763:SF2">
    <property type="entry name" value="ADP-GLUCOSE PHOSPHORYLASE"/>
    <property type="match status" value="1"/>
</dbReference>
<gene>
    <name evidence="2" type="ORF">P8T80_08250</name>
</gene>
<dbReference type="RefSeq" id="WP_315644219.1">
    <property type="nucleotide sequence ID" value="NZ_JARUHM010000010.1"/>
</dbReference>
<proteinExistence type="predicted"/>
<dbReference type="PANTHER" id="PTHR42763">
    <property type="entry name" value="ADP-GLUCOSE PHOSPHORYLASE"/>
    <property type="match status" value="1"/>
</dbReference>